<evidence type="ECO:0000313" key="1">
    <source>
        <dbReference type="EMBL" id="DAF47481.1"/>
    </source>
</evidence>
<proteinExistence type="predicted"/>
<reference evidence="1" key="1">
    <citation type="journal article" date="2021" name="Proc. Natl. Acad. Sci. U.S.A.">
        <title>A Catalog of Tens of Thousands of Viruses from Human Metagenomes Reveals Hidden Associations with Chronic Diseases.</title>
        <authorList>
            <person name="Tisza M.J."/>
            <person name="Buck C.B."/>
        </authorList>
    </citation>
    <scope>NUCLEOTIDE SEQUENCE</scope>
    <source>
        <strain evidence="1">CtGns7</strain>
    </source>
</reference>
<name>A0A8S5S939_9VIRU</name>
<accession>A0A8S5S939</accession>
<protein>
    <submittedName>
        <fullName evidence="1">Uncharacterized protein</fullName>
    </submittedName>
</protein>
<sequence>MADYDYFEVNPNCNKGNVDLKSNLFSIQGETRKKTLYNDGLDLTNDYLIWNSDYIDIKANFLLRIWMKPSRIDEDFCYLGDKSTGNYFKLHWAREYVEADNKSKDCFVLQGYENNVLKVQQKSNYVNLINNLTRLMIWVKKKENNYELILTAFEYTPTLFQWIENGGVSNVEYNKSSTIDYEFSSIDLDNTVKFIGEMNDDINITPLNYVELTNGVYQYWDLTDDVNLPFSLDKPNWTNNTVMNCNFKDNINAGNIDYNIDEIERIEMTKKYINKKAKNSYLVYGKNVTEERDIEFETYDNFISNNSIINYSLLLYIKNKETVLIEQKEVNIVFNSCFISDRYNIFKLYSAVEYSSNSQNIPISIQQPIGKKYPIVIKNAKTNYESGQISFLVLGENFEVTKKVNRADVVAQKEEIIEFLTNGLTKFYTDWNGNTKIIYIGGSPTFSYNSSYGNGVLSITFDYVEQGDWTNQEDYYTSGLMVRSA</sequence>
<organism evidence="1">
    <name type="scientific">Phage sp. ctGns7</name>
    <dbReference type="NCBI Taxonomy" id="2828003"/>
    <lineage>
        <taxon>Viruses</taxon>
    </lineage>
</organism>
<dbReference type="EMBL" id="BK032555">
    <property type="protein sequence ID" value="DAF47481.1"/>
    <property type="molecule type" value="Genomic_DNA"/>
</dbReference>